<dbReference type="SUPFAM" id="SSF117281">
    <property type="entry name" value="Kelch motif"/>
    <property type="match status" value="1"/>
</dbReference>
<dbReference type="Gene3D" id="2.120.10.80">
    <property type="entry name" value="Kelch-type beta propeller"/>
    <property type="match status" value="1"/>
</dbReference>
<dbReference type="Pfam" id="PF07707">
    <property type="entry name" value="BACK"/>
    <property type="match status" value="1"/>
</dbReference>
<dbReference type="SMART" id="SM00225">
    <property type="entry name" value="BTB"/>
    <property type="match status" value="1"/>
</dbReference>
<name>R7TXF8_CAPTE</name>
<dbReference type="Pfam" id="PF00651">
    <property type="entry name" value="BTB"/>
    <property type="match status" value="1"/>
</dbReference>
<dbReference type="EnsemblMetazoa" id="CapteT34919">
    <property type="protein sequence ID" value="CapteP34919"/>
    <property type="gene ID" value="CapteG34919"/>
</dbReference>
<reference evidence="4 6" key="2">
    <citation type="journal article" date="2013" name="Nature">
        <title>Insights into bilaterian evolution from three spiralian genomes.</title>
        <authorList>
            <person name="Simakov O."/>
            <person name="Marletaz F."/>
            <person name="Cho S.J."/>
            <person name="Edsinger-Gonzales E."/>
            <person name="Havlak P."/>
            <person name="Hellsten U."/>
            <person name="Kuo D.H."/>
            <person name="Larsson T."/>
            <person name="Lv J."/>
            <person name="Arendt D."/>
            <person name="Savage R."/>
            <person name="Osoegawa K."/>
            <person name="de Jong P."/>
            <person name="Grimwood J."/>
            <person name="Chapman J.A."/>
            <person name="Shapiro H."/>
            <person name="Aerts A."/>
            <person name="Otillar R.P."/>
            <person name="Terry A.Y."/>
            <person name="Boore J.L."/>
            <person name="Grigoriev I.V."/>
            <person name="Lindberg D.R."/>
            <person name="Seaver E.C."/>
            <person name="Weisblat D.A."/>
            <person name="Putnam N.H."/>
            <person name="Rokhsar D.S."/>
        </authorList>
    </citation>
    <scope>NUCLEOTIDE SEQUENCE</scope>
    <source>
        <strain evidence="4 6">I ESC-2004</strain>
    </source>
</reference>
<dbReference type="SUPFAM" id="SSF54695">
    <property type="entry name" value="POZ domain"/>
    <property type="match status" value="1"/>
</dbReference>
<feature type="non-terminal residue" evidence="4">
    <location>
        <position position="407"/>
    </location>
</feature>
<dbReference type="InterPro" id="IPR006652">
    <property type="entry name" value="Kelch_1"/>
</dbReference>
<keyword evidence="6" id="KW-1185">Reference proteome</keyword>
<protein>
    <recommendedName>
        <fullName evidence="3">BTB domain-containing protein</fullName>
    </recommendedName>
</protein>
<dbReference type="EMBL" id="AMQN01002380">
    <property type="status" value="NOT_ANNOTATED_CDS"/>
    <property type="molecule type" value="Genomic_DNA"/>
</dbReference>
<evidence type="ECO:0000313" key="4">
    <source>
        <dbReference type="EMBL" id="ELT95660.1"/>
    </source>
</evidence>
<dbReference type="SMART" id="SM00612">
    <property type="entry name" value="Kelch"/>
    <property type="match status" value="2"/>
</dbReference>
<organism evidence="4">
    <name type="scientific">Capitella teleta</name>
    <name type="common">Polychaete worm</name>
    <dbReference type="NCBI Taxonomy" id="283909"/>
    <lineage>
        <taxon>Eukaryota</taxon>
        <taxon>Metazoa</taxon>
        <taxon>Spiralia</taxon>
        <taxon>Lophotrochozoa</taxon>
        <taxon>Annelida</taxon>
        <taxon>Polychaeta</taxon>
        <taxon>Sedentaria</taxon>
        <taxon>Scolecida</taxon>
        <taxon>Capitellidae</taxon>
        <taxon>Capitella</taxon>
    </lineage>
</organism>
<dbReference type="Pfam" id="PF24681">
    <property type="entry name" value="Kelch_KLHDC2_KLHL20_DRC7"/>
    <property type="match status" value="1"/>
</dbReference>
<reference evidence="6" key="1">
    <citation type="submission" date="2012-12" db="EMBL/GenBank/DDBJ databases">
        <authorList>
            <person name="Hellsten U."/>
            <person name="Grimwood J."/>
            <person name="Chapman J.A."/>
            <person name="Shapiro H."/>
            <person name="Aerts A."/>
            <person name="Otillar R.P."/>
            <person name="Terry A.Y."/>
            <person name="Boore J.L."/>
            <person name="Simakov O."/>
            <person name="Marletaz F."/>
            <person name="Cho S.-J."/>
            <person name="Edsinger-Gonzales E."/>
            <person name="Havlak P."/>
            <person name="Kuo D.-H."/>
            <person name="Larsson T."/>
            <person name="Lv J."/>
            <person name="Arendt D."/>
            <person name="Savage R."/>
            <person name="Osoegawa K."/>
            <person name="de Jong P."/>
            <person name="Lindberg D.R."/>
            <person name="Seaver E.C."/>
            <person name="Weisblat D.A."/>
            <person name="Putnam N.H."/>
            <person name="Grigoriev I.V."/>
            <person name="Rokhsar D.S."/>
        </authorList>
    </citation>
    <scope>NUCLEOTIDE SEQUENCE</scope>
    <source>
        <strain evidence="6">I ESC-2004</strain>
    </source>
</reference>
<dbReference type="InterPro" id="IPR011705">
    <property type="entry name" value="BACK"/>
</dbReference>
<evidence type="ECO:0000313" key="6">
    <source>
        <dbReference type="Proteomes" id="UP000014760"/>
    </source>
</evidence>
<dbReference type="PROSITE" id="PS50097">
    <property type="entry name" value="BTB"/>
    <property type="match status" value="1"/>
</dbReference>
<dbReference type="InterPro" id="IPR011333">
    <property type="entry name" value="SKP1/BTB/POZ_sf"/>
</dbReference>
<dbReference type="CDD" id="cd14733">
    <property type="entry name" value="BACK"/>
    <property type="match status" value="1"/>
</dbReference>
<dbReference type="HOGENOM" id="CLU_004253_14_0_1"/>
<keyword evidence="2" id="KW-0677">Repeat</keyword>
<accession>R7TXF8</accession>
<dbReference type="OrthoDB" id="6136010at2759"/>
<dbReference type="InterPro" id="IPR015915">
    <property type="entry name" value="Kelch-typ_b-propeller"/>
</dbReference>
<keyword evidence="1" id="KW-0880">Kelch repeat</keyword>
<proteinExistence type="predicted"/>
<gene>
    <name evidence="4" type="ORF">CAPTEDRAFT_34919</name>
</gene>
<dbReference type="STRING" id="283909.R7TXF8"/>
<evidence type="ECO:0000256" key="1">
    <source>
        <dbReference type="ARBA" id="ARBA00022441"/>
    </source>
</evidence>
<evidence type="ECO:0000313" key="5">
    <source>
        <dbReference type="EnsemblMetazoa" id="CapteP34919"/>
    </source>
</evidence>
<dbReference type="EMBL" id="KB309044">
    <property type="protein sequence ID" value="ELT95660.1"/>
    <property type="molecule type" value="Genomic_DNA"/>
</dbReference>
<sequence>MREAGEFADVTLVFDQQRMPCHRVILAGMSEYFRRMFLVNMMESGAQEVSMDAISPNTGELLVDYLYTGRIEISTQNAQDLLAASDMLLLGDLKQKIEEFLVSHTDSENCVSMLNLARFYDMELLLRDAQKFLHKLAKEAIDTEEMHLLQEKDLIETLQANSWQENNFCFLQKWVGSAEGRADRFDALIQHVSLSQCSKEFICSTVIDEKLMHNTRGVRLIQQAIQSPRSTNPPQQQALAVGTDGGEMWRCSDVNNQHWQPIQKPPTECKWYSGCASPGGFIVSGGRRNGINQRDCYSYHAHDDQWNTLPPMSIARAEHSSIYHNQHLYIVGGHDGIFNFDSVETLDMDTLQWSPLPPLPILVHRCYLVVASNGLFVLGGVKNLGVWSADVHEFDFRLHSWRSRSPM</sequence>
<dbReference type="Gene3D" id="3.30.710.10">
    <property type="entry name" value="Potassium Channel Kv1.1, Chain A"/>
    <property type="match status" value="1"/>
</dbReference>
<dbReference type="Gene3D" id="1.25.40.420">
    <property type="match status" value="1"/>
</dbReference>
<reference evidence="5" key="3">
    <citation type="submission" date="2015-06" db="UniProtKB">
        <authorList>
            <consortium name="EnsemblMetazoa"/>
        </authorList>
    </citation>
    <scope>IDENTIFICATION</scope>
</reference>
<dbReference type="PANTHER" id="PTHR24412">
    <property type="entry name" value="KELCH PROTEIN"/>
    <property type="match status" value="1"/>
</dbReference>
<dbReference type="InterPro" id="IPR000210">
    <property type="entry name" value="BTB/POZ_dom"/>
</dbReference>
<feature type="domain" description="BTB" evidence="3">
    <location>
        <begin position="8"/>
        <end position="75"/>
    </location>
</feature>
<dbReference type="CDD" id="cd18186">
    <property type="entry name" value="BTB_POZ_ZBTB_KLHL-like"/>
    <property type="match status" value="1"/>
</dbReference>
<evidence type="ECO:0000256" key="2">
    <source>
        <dbReference type="ARBA" id="ARBA00022737"/>
    </source>
</evidence>
<evidence type="ECO:0000259" key="3">
    <source>
        <dbReference type="PROSITE" id="PS50097"/>
    </source>
</evidence>
<dbReference type="AlphaFoldDB" id="R7TXF8"/>
<dbReference type="Proteomes" id="UP000014760">
    <property type="component" value="Unassembled WGS sequence"/>
</dbReference>
<dbReference type="PANTHER" id="PTHR24412:SF489">
    <property type="entry name" value="RING FINGER DOMAIN AND KELCH REPEAT-CONTAINING PROTEIN DDB_G0271372"/>
    <property type="match status" value="1"/>
</dbReference>